<dbReference type="EMBL" id="NEXF01000026">
    <property type="protein sequence ID" value="PSO09062.1"/>
    <property type="molecule type" value="Genomic_DNA"/>
</dbReference>
<dbReference type="SMART" id="SM00490">
    <property type="entry name" value="HELICc"/>
    <property type="match status" value="1"/>
</dbReference>
<organism evidence="3 4">
    <name type="scientific">Candidatus Marsarchaeota G2 archaeon BE_D</name>
    <dbReference type="NCBI Taxonomy" id="1978158"/>
    <lineage>
        <taxon>Archaea</taxon>
        <taxon>Candidatus Marsarchaeota</taxon>
        <taxon>Candidatus Marsarchaeota group 2</taxon>
    </lineage>
</organism>
<dbReference type="InterPro" id="IPR001650">
    <property type="entry name" value="Helicase_C-like"/>
</dbReference>
<gene>
    <name evidence="3" type="ORF">B9Q04_02345</name>
</gene>
<protein>
    <recommendedName>
        <fullName evidence="2">Helicase C-terminal domain-containing protein</fullName>
    </recommendedName>
</protein>
<name>A0A2R6CDT2_9ARCH</name>
<evidence type="ECO:0000313" key="3">
    <source>
        <dbReference type="EMBL" id="PSO09062.1"/>
    </source>
</evidence>
<dbReference type="Gene3D" id="3.40.50.300">
    <property type="entry name" value="P-loop containing nucleotide triphosphate hydrolases"/>
    <property type="match status" value="1"/>
</dbReference>
<dbReference type="CDD" id="cd18785">
    <property type="entry name" value="SF2_C"/>
    <property type="match status" value="1"/>
</dbReference>
<evidence type="ECO:0000256" key="1">
    <source>
        <dbReference type="SAM" id="MobiDB-lite"/>
    </source>
</evidence>
<sequence>MKEILGPRAGPHETLDQDPLEEYITGILAPTRKKIDPSDMERAADLPAGDSEEGEDEQPDADVQAPPRFSPTLDPKTLPSSMGLSFRLTCNTTPRLDVCVTWARYQRDRDGDKKVWKRQPRWAIIHGLDVSKKDEIFLDANGKQCDRSQAEVSLQIQRVEESGNTFSVSIFLVNSLSPPEDHRIPTEYHIFQPEIRIRCAEGCRPDPSIEAQRSPDPDLEELDLLYAGKEALARGHMCSAVWRELDPERPCEENLELRFPQSRHEPPFAWVDGVLIPQDQRRQFEDPDIRTTFTPLYSIPFPALDWDARYGPEPVLDPEKLSDAWEPGELREMLEPLAKGYEKWIDGLAAQLGRPDKHRATAERNIKRCRECLERIKKGTDLLLADDEARLAFLFANRAISLQYTWKSRRFSWHPYQLAFILMNIESIVNPSSQHRGTCDLLWVPTGAGKTEAYLGLVAFTLAYRRRAAMTGIRPNAGLGQGTAVISRYTLRLLTIQQFRRSLSLITACEFLRVQNLDSGMAGWRPVKCPKRDNFLWGSTPFRIGLWVGGNVRPNQLENTWGQGVVKGALELLQKEGKPEDGEPAQILKCPVCGALLAVPQKGLPPGDHTLYLVVKGFPTGAALPVQHEQSGVTISVEASTRHQAGDFATLHVRVTSGGMIKERDLEDLWKSLESRLRGQGVGVSLVAARASRPGYFLRSYMKSARDPKPYDFEIFCPNPHCDLHVPWQGGEPSGSLHGVRPQDAYTPDIRLPDGNRPVYVQEAFRAGDEFKADRIPVPALTVDEQLYRKLPEMIVATVDKFARMPFEPRTAQFFGNVERHHFIYGYYRKFLHGVDGEEEDPPHSRYPNSRVDVSSLHPPDLIIQDELHLIEGPLGSLVGLYETAVDYLCSEAGSSPKYIASTATFSRAADQVKAVFAKELSIFPGPCLKVDDRFFIRESEAHALDDRRPGRLYLGVCAPGKGPLTPIVRIWAKLLQTVEDLRASVSPRELDPFWTLVGYFNAIRELAGAVALYKQDIPQRVARIQPGSGRLLSQDRMVELSSRTSSTDLPSVLEELERPGLQAPDALLTTSMFGTGVDIQRLSLMVVNGQPKTTSAYIQATGRVGRSKGALVVSFYRSTRPRDLSHYEFFLGYHRSLHRFVEPSSVHPFSEGAVSLAAGPVAVAILRNMRGSTKRWSHPADTKMPNPSNLPEIKSILEHFERRAQSQPSQRRPHKDDVHKQLVSGFDNWHTLAQKYDIVFQEYHQPPNRNVVLGDSIHVRHGLVVVYENVPQSLREIEETVGFQDFDQ</sequence>
<dbReference type="PROSITE" id="PS51194">
    <property type="entry name" value="HELICASE_CTER"/>
    <property type="match status" value="1"/>
</dbReference>
<feature type="region of interest" description="Disordered" evidence="1">
    <location>
        <begin position="1"/>
        <end position="77"/>
    </location>
</feature>
<accession>A0A2R6CDT2</accession>
<reference evidence="3 4" key="1">
    <citation type="submission" date="2017-04" db="EMBL/GenBank/DDBJ databases">
        <title>Novel microbial lineages endemic to geothermal iron-oxide mats fill important gaps in the evolutionary history of Archaea.</title>
        <authorList>
            <person name="Jay Z.J."/>
            <person name="Beam J.P."/>
            <person name="Dlakic M."/>
            <person name="Rusch D.B."/>
            <person name="Kozubal M.A."/>
            <person name="Inskeep W.P."/>
        </authorList>
    </citation>
    <scope>NUCLEOTIDE SEQUENCE [LARGE SCALE GENOMIC DNA]</scope>
    <source>
        <strain evidence="3">BE_D</strain>
    </source>
</reference>
<dbReference type="Proteomes" id="UP000242015">
    <property type="component" value="Unassembled WGS sequence"/>
</dbReference>
<feature type="compositionally biased region" description="Acidic residues" evidence="1">
    <location>
        <begin position="50"/>
        <end position="60"/>
    </location>
</feature>
<dbReference type="SUPFAM" id="SSF52540">
    <property type="entry name" value="P-loop containing nucleoside triphosphate hydrolases"/>
    <property type="match status" value="1"/>
</dbReference>
<dbReference type="InterPro" id="IPR027417">
    <property type="entry name" value="P-loop_NTPase"/>
</dbReference>
<feature type="compositionally biased region" description="Basic and acidic residues" evidence="1">
    <location>
        <begin position="1"/>
        <end position="15"/>
    </location>
</feature>
<evidence type="ECO:0000259" key="2">
    <source>
        <dbReference type="PROSITE" id="PS51194"/>
    </source>
</evidence>
<dbReference type="NCBIfam" id="NF038326">
    <property type="entry name" value="DISARM_DrmAL"/>
    <property type="match status" value="1"/>
</dbReference>
<dbReference type="Pfam" id="PF00271">
    <property type="entry name" value="Helicase_C"/>
    <property type="match status" value="1"/>
</dbReference>
<comment type="caution">
    <text evidence="3">The sequence shown here is derived from an EMBL/GenBank/DDBJ whole genome shotgun (WGS) entry which is preliminary data.</text>
</comment>
<feature type="compositionally biased region" description="Basic and acidic residues" evidence="1">
    <location>
        <begin position="33"/>
        <end position="44"/>
    </location>
</feature>
<proteinExistence type="predicted"/>
<evidence type="ECO:0000313" key="4">
    <source>
        <dbReference type="Proteomes" id="UP000242015"/>
    </source>
</evidence>
<feature type="domain" description="Helicase C-terminal" evidence="2">
    <location>
        <begin position="974"/>
        <end position="1146"/>
    </location>
</feature>